<reference evidence="1 2" key="1">
    <citation type="submission" date="2024-05" db="EMBL/GenBank/DDBJ databases">
        <title>Genome sequencing and assembly of Indian major carp, Cirrhinus mrigala (Hamilton, 1822).</title>
        <authorList>
            <person name="Mohindra V."/>
            <person name="Chowdhury L.M."/>
            <person name="Lal K."/>
            <person name="Jena J.K."/>
        </authorList>
    </citation>
    <scope>NUCLEOTIDE SEQUENCE [LARGE SCALE GENOMIC DNA]</scope>
    <source>
        <strain evidence="1">CM1030</strain>
        <tissue evidence="1">Blood</tissue>
    </source>
</reference>
<dbReference type="InterPro" id="IPR038081">
    <property type="entry name" value="CalX-like_sf"/>
</dbReference>
<feature type="non-terminal residue" evidence="1">
    <location>
        <position position="110"/>
    </location>
</feature>
<dbReference type="SUPFAM" id="SSF141072">
    <property type="entry name" value="CalX-like"/>
    <property type="match status" value="1"/>
</dbReference>
<dbReference type="PANTHER" id="PTHR46682:SF1">
    <property type="entry name" value="ADHESION G-PROTEIN COUPLED RECEPTOR V1"/>
    <property type="match status" value="1"/>
</dbReference>
<protein>
    <submittedName>
        <fullName evidence="1">Uncharacterized protein</fullName>
    </submittedName>
</protein>
<dbReference type="InterPro" id="IPR026919">
    <property type="entry name" value="ADGRV1"/>
</dbReference>
<proteinExistence type="predicted"/>
<gene>
    <name evidence="1" type="ORF">M9458_011193</name>
</gene>
<dbReference type="Proteomes" id="UP001529510">
    <property type="component" value="Unassembled WGS sequence"/>
</dbReference>
<dbReference type="PANTHER" id="PTHR46682">
    <property type="entry name" value="ADHESION G-PROTEIN COUPLED RECEPTOR V1"/>
    <property type="match status" value="1"/>
</dbReference>
<dbReference type="EMBL" id="JAMKFB020000005">
    <property type="protein sequence ID" value="KAL0192897.1"/>
    <property type="molecule type" value="Genomic_DNA"/>
</dbReference>
<evidence type="ECO:0000313" key="1">
    <source>
        <dbReference type="EMBL" id="KAL0192897.1"/>
    </source>
</evidence>
<name>A0ABD0R4P5_CIRMR</name>
<dbReference type="AlphaFoldDB" id="A0ABD0R4P5"/>
<accession>A0ABD0R4P5</accession>
<evidence type="ECO:0000313" key="2">
    <source>
        <dbReference type="Proteomes" id="UP001529510"/>
    </source>
</evidence>
<sequence>MVFFIQDSDDVYGKFGFHPRENQSIQSQPEGRFLSLSFLREGGTMGEVRLTLTALYIPARPLDPSRARDGVLNGTSINSVLFSSGQSRAQLILPIRNDAFLQNGAHFLIQ</sequence>
<comment type="caution">
    <text evidence="1">The sequence shown here is derived from an EMBL/GenBank/DDBJ whole genome shotgun (WGS) entry which is preliminary data.</text>
</comment>
<keyword evidence="2" id="KW-1185">Reference proteome</keyword>
<organism evidence="1 2">
    <name type="scientific">Cirrhinus mrigala</name>
    <name type="common">Mrigala</name>
    <dbReference type="NCBI Taxonomy" id="683832"/>
    <lineage>
        <taxon>Eukaryota</taxon>
        <taxon>Metazoa</taxon>
        <taxon>Chordata</taxon>
        <taxon>Craniata</taxon>
        <taxon>Vertebrata</taxon>
        <taxon>Euteleostomi</taxon>
        <taxon>Actinopterygii</taxon>
        <taxon>Neopterygii</taxon>
        <taxon>Teleostei</taxon>
        <taxon>Ostariophysi</taxon>
        <taxon>Cypriniformes</taxon>
        <taxon>Cyprinidae</taxon>
        <taxon>Labeoninae</taxon>
        <taxon>Labeonini</taxon>
        <taxon>Cirrhinus</taxon>
    </lineage>
</organism>